<evidence type="ECO:0000256" key="6">
    <source>
        <dbReference type="ARBA" id="ARBA00022989"/>
    </source>
</evidence>
<dbReference type="NCBIfam" id="NF001950">
    <property type="entry name" value="PRK00733.1-1"/>
    <property type="match status" value="1"/>
</dbReference>
<comment type="caution">
    <text evidence="11">The sequence shown here is derived from an EMBL/GenBank/DDBJ whole genome shotgun (WGS) entry which is preliminary data.</text>
</comment>
<feature type="transmembrane region" description="Helical" evidence="9">
    <location>
        <begin position="334"/>
        <end position="357"/>
    </location>
</feature>
<gene>
    <name evidence="9" type="primary">hppA</name>
    <name evidence="11" type="ORF">Q6348_07065</name>
</gene>
<feature type="transmembrane region" description="Helical" evidence="9">
    <location>
        <begin position="802"/>
        <end position="820"/>
    </location>
</feature>
<reference evidence="11 12" key="1">
    <citation type="submission" date="2023-07" db="EMBL/GenBank/DDBJ databases">
        <title>Description of novel actinomycetes strains, isolated from tidal flat sediment.</title>
        <authorList>
            <person name="Lu C."/>
        </authorList>
    </citation>
    <scope>NUCLEOTIDE SEQUENCE [LARGE SCALE GENOMIC DNA]</scope>
    <source>
        <strain evidence="11 12">SYSU T00b441</strain>
    </source>
</reference>
<feature type="transmembrane region" description="Helical" evidence="9">
    <location>
        <begin position="131"/>
        <end position="155"/>
    </location>
</feature>
<feature type="transmembrane region" description="Helical" evidence="9">
    <location>
        <begin position="27"/>
        <end position="48"/>
    </location>
</feature>
<evidence type="ECO:0000256" key="5">
    <source>
        <dbReference type="ARBA" id="ARBA00022967"/>
    </source>
</evidence>
<dbReference type="GO" id="GO:0004427">
    <property type="term" value="F:inorganic diphosphate phosphatase activity"/>
    <property type="evidence" value="ECO:0007669"/>
    <property type="project" value="UniProtKB-EC"/>
</dbReference>
<comment type="caution">
    <text evidence="9">Lacks conserved residue(s) required for the propagation of feature annotation.</text>
</comment>
<accession>A0ABT9D918</accession>
<keyword evidence="9" id="KW-0375">Hydrogen ion transport</keyword>
<feature type="transmembrane region" description="Helical" evidence="9">
    <location>
        <begin position="413"/>
        <end position="434"/>
    </location>
</feature>
<dbReference type="InterPro" id="IPR004131">
    <property type="entry name" value="PPase-energised_H-pump"/>
</dbReference>
<keyword evidence="6 9" id="KW-1133">Transmembrane helix</keyword>
<dbReference type="InterPro" id="IPR006311">
    <property type="entry name" value="TAT_signal"/>
</dbReference>
<feature type="transmembrane region" description="Helical" evidence="9">
    <location>
        <begin position="622"/>
        <end position="641"/>
    </location>
</feature>
<dbReference type="HAMAP" id="MF_01129">
    <property type="entry name" value="PPase_energized_pump"/>
    <property type="match status" value="1"/>
</dbReference>
<name>A0ABT9D918_9CELL</name>
<dbReference type="Pfam" id="PF03030">
    <property type="entry name" value="H_PPase"/>
    <property type="match status" value="1"/>
</dbReference>
<proteinExistence type="inferred from homology"/>
<feature type="transmembrane region" description="Helical" evidence="9">
    <location>
        <begin position="687"/>
        <end position="704"/>
    </location>
</feature>
<dbReference type="RefSeq" id="WP_304600594.1">
    <property type="nucleotide sequence ID" value="NZ_JAUQYO010000001.1"/>
</dbReference>
<keyword evidence="2 9" id="KW-0813">Transport</keyword>
<keyword evidence="11" id="KW-0378">Hydrolase</keyword>
<evidence type="ECO:0000256" key="1">
    <source>
        <dbReference type="ARBA" id="ARBA00004127"/>
    </source>
</evidence>
<feature type="transmembrane region" description="Helical" evidence="9">
    <location>
        <begin position="492"/>
        <end position="512"/>
    </location>
</feature>
<feature type="transmembrane region" description="Helical" evidence="9">
    <location>
        <begin position="209"/>
        <end position="230"/>
    </location>
</feature>
<feature type="region of interest" description="Disordered" evidence="10">
    <location>
        <begin position="839"/>
        <end position="864"/>
    </location>
</feature>
<dbReference type="EMBL" id="JAUQYP010000001">
    <property type="protein sequence ID" value="MDO8106956.1"/>
    <property type="molecule type" value="Genomic_DNA"/>
</dbReference>
<feature type="transmembrane region" description="Helical" evidence="9">
    <location>
        <begin position="710"/>
        <end position="730"/>
    </location>
</feature>
<feature type="transmembrane region" description="Helical" evidence="9">
    <location>
        <begin position="378"/>
        <end position="401"/>
    </location>
</feature>
<dbReference type="PROSITE" id="PS51318">
    <property type="entry name" value="TAT"/>
    <property type="match status" value="1"/>
</dbReference>
<evidence type="ECO:0000256" key="4">
    <source>
        <dbReference type="ARBA" id="ARBA00022842"/>
    </source>
</evidence>
<keyword evidence="4 9" id="KW-0460">Magnesium</keyword>
<comment type="cofactor">
    <cofactor evidence="9">
        <name>Mg(2+)</name>
        <dbReference type="ChEBI" id="CHEBI:18420"/>
    </cofactor>
</comment>
<evidence type="ECO:0000256" key="8">
    <source>
        <dbReference type="ARBA" id="ARBA00023136"/>
    </source>
</evidence>
<keyword evidence="9" id="KW-1003">Cell membrane</keyword>
<comment type="catalytic activity">
    <reaction evidence="9">
        <text>diphosphate + H2O + H(+)(in) = 2 phosphate + 2 H(+)(out)</text>
        <dbReference type="Rhea" id="RHEA:13973"/>
        <dbReference type="ChEBI" id="CHEBI:15377"/>
        <dbReference type="ChEBI" id="CHEBI:15378"/>
        <dbReference type="ChEBI" id="CHEBI:33019"/>
        <dbReference type="ChEBI" id="CHEBI:43474"/>
        <dbReference type="EC" id="7.1.3.1"/>
    </reaction>
</comment>
<feature type="transmembrane region" description="Helical" evidence="9">
    <location>
        <begin position="68"/>
        <end position="98"/>
    </location>
</feature>
<feature type="transmembrane region" description="Helical" evidence="9">
    <location>
        <begin position="309"/>
        <end position="328"/>
    </location>
</feature>
<feature type="transmembrane region" description="Helical" evidence="9">
    <location>
        <begin position="161"/>
        <end position="180"/>
    </location>
</feature>
<feature type="transmembrane region" description="Helical" evidence="9">
    <location>
        <begin position="582"/>
        <end position="602"/>
    </location>
</feature>
<evidence type="ECO:0000256" key="9">
    <source>
        <dbReference type="HAMAP-Rule" id="MF_01129"/>
    </source>
</evidence>
<keyword evidence="12" id="KW-1185">Reference proteome</keyword>
<protein>
    <recommendedName>
        <fullName evidence="9">K(+)-insensitive pyrophosphate-energized proton pump</fullName>
        <ecNumber evidence="9">7.1.3.1</ecNumber>
    </recommendedName>
    <alternativeName>
        <fullName evidence="9">Membrane-bound proton-translocating pyrophosphatase</fullName>
    </alternativeName>
    <alternativeName>
        <fullName evidence="9">Pyrophosphate-energized inorganic pyrophosphatase</fullName>
        <shortName evidence="9">H(+)-PPase</shortName>
    </alternativeName>
</protein>
<comment type="function">
    <text evidence="9">Proton pump that utilizes the energy of pyrophosphate hydrolysis as the driving force for proton movement across the membrane. Generates a proton motive force.</text>
</comment>
<keyword evidence="5 9" id="KW-1278">Translocase</keyword>
<dbReference type="Proteomes" id="UP001232536">
    <property type="component" value="Unassembled WGS sequence"/>
</dbReference>
<evidence type="ECO:0000313" key="11">
    <source>
        <dbReference type="EMBL" id="MDO8106956.1"/>
    </source>
</evidence>
<organism evidence="11 12">
    <name type="scientific">Actinotalea lenta</name>
    <dbReference type="NCBI Taxonomy" id="3064654"/>
    <lineage>
        <taxon>Bacteria</taxon>
        <taxon>Bacillati</taxon>
        <taxon>Actinomycetota</taxon>
        <taxon>Actinomycetes</taxon>
        <taxon>Micrococcales</taxon>
        <taxon>Cellulomonadaceae</taxon>
        <taxon>Actinotalea</taxon>
    </lineage>
</organism>
<comment type="subcellular location">
    <subcellularLocation>
        <location evidence="9">Cell membrane</location>
        <topology evidence="9">Multi-pass membrane protein</topology>
    </subcellularLocation>
    <subcellularLocation>
        <location evidence="1">Endomembrane system</location>
        <topology evidence="1">Multi-pass membrane protein</topology>
    </subcellularLocation>
</comment>
<evidence type="ECO:0000313" key="12">
    <source>
        <dbReference type="Proteomes" id="UP001232536"/>
    </source>
</evidence>
<evidence type="ECO:0000256" key="10">
    <source>
        <dbReference type="SAM" id="MobiDB-lite"/>
    </source>
</evidence>
<comment type="subunit">
    <text evidence="9">Homodimer.</text>
</comment>
<dbReference type="EC" id="7.1.3.1" evidence="9"/>
<feature type="site" description="Determinant of potassium independence" evidence="9">
    <location>
        <position position="576"/>
    </location>
</feature>
<dbReference type="PIRSF" id="PIRSF001265">
    <property type="entry name" value="H+-PPase"/>
    <property type="match status" value="1"/>
</dbReference>
<comment type="similarity">
    <text evidence="9">Belongs to the H(+)-translocating pyrophosphatase (TC 3.A.10) family. K(+)-insensitive subfamily.</text>
</comment>
<evidence type="ECO:0000256" key="2">
    <source>
        <dbReference type="ARBA" id="ARBA00022448"/>
    </source>
</evidence>
<keyword evidence="8 9" id="KW-0472">Membrane</keyword>
<evidence type="ECO:0000256" key="3">
    <source>
        <dbReference type="ARBA" id="ARBA00022692"/>
    </source>
</evidence>
<sequence>MTRALNPEDAARGVPTDRPVVSTRRRWLPAVLGLGAALTLAGCGSSTAESGEVHGGEASLRLPDLSTVTIMGGMSGTTLLLIGLGVTVLGLGFGVVVFNQMRTLPVHRSMREVSELIYATSKAYLIQQGKFLMLLWAFIATVIIVYYGFLVGFAWGRVATVIAFSLIGMAGSYSVAWFGIRVNTFANSRTSFAALGGKPLPVHRIPMKAGMSVGMVLISLELFMMLIILLFLPRDLAGACFIGFAIGESLGAAALRIAGGIFTKIADIGSDLMKIAFKIKEDDARNPGVIADCTGDNAGDSVGPSADGFETYGVTGVALITFVLLAVGDPATQASLLVWIFAVRAVMLVASVLAYLVNDAWVRTRYATAVKLNFEHPLSSLVWLTSVISILATYATTYWVIGDMSDGLWWKVSTIISCGTLAGALIPELVKVFTSTTSRHVREVVKSSREGGPSLNILSGLVAGNFSGYWLGITIVGLMGGAFLISNLGLDAFMVAPAVFAFGLVAFGFLGMGPVTIAVDSYGPVTDNAQSVYELSLIEEIPNVDDEIKKEHGFAVQWDSAKRMLEENDGAGNTFKATAKPVLIGTAVVGATTMIFSIIMSLTDSLQDAAAKESLSLLHPPFLLGIIAGGAMIYWFTGASMQAVTTGSYRAVEFIKNTIKLDGVTRASTEDSTRVVQICTQYAQQGMLNMFLAVFFATLAFAFVEPFFFIGYLVSIAVFGLYQAIFMANAGGAWDNAKKIVEVDLHAKGTALHDATVIGDTVGDPYKDTSSVALNPVIKFTTLFGLLAVELAVSLTSEGNHVLVYLLAGLFFLISAYFVYRSFYGMRIKTQMAGDDELLEPEAPDGVTGAQAQRSDLVGQGAGD</sequence>
<keyword evidence="3 9" id="KW-0812">Transmembrane</keyword>
<keyword evidence="7 9" id="KW-0406">Ion transport</keyword>
<dbReference type="PANTHER" id="PTHR31998">
    <property type="entry name" value="K(+)-INSENSITIVE PYROPHOSPHATE-ENERGIZED PROTON PUMP"/>
    <property type="match status" value="1"/>
</dbReference>
<evidence type="ECO:0000256" key="7">
    <source>
        <dbReference type="ARBA" id="ARBA00023065"/>
    </source>
</evidence>
<feature type="transmembrane region" description="Helical" evidence="9">
    <location>
        <begin position="455"/>
        <end position="486"/>
    </location>
</feature>